<dbReference type="Proteomes" id="UP000887578">
    <property type="component" value="Unplaced"/>
</dbReference>
<protein>
    <submittedName>
        <fullName evidence="2">Uncharacterized protein</fullName>
    </submittedName>
</protein>
<keyword evidence="1" id="KW-1185">Reference proteome</keyword>
<accession>A0A914PWU0</accession>
<dbReference type="WBParaSite" id="PDA_v2.g23262.t1">
    <property type="protein sequence ID" value="PDA_v2.g23262.t1"/>
    <property type="gene ID" value="PDA_v2.g23262"/>
</dbReference>
<evidence type="ECO:0000313" key="2">
    <source>
        <dbReference type="WBParaSite" id="PDA_v2.g23262.t1"/>
    </source>
</evidence>
<organism evidence="1 2">
    <name type="scientific">Panagrolaimus davidi</name>
    <dbReference type="NCBI Taxonomy" id="227884"/>
    <lineage>
        <taxon>Eukaryota</taxon>
        <taxon>Metazoa</taxon>
        <taxon>Ecdysozoa</taxon>
        <taxon>Nematoda</taxon>
        <taxon>Chromadorea</taxon>
        <taxon>Rhabditida</taxon>
        <taxon>Tylenchina</taxon>
        <taxon>Panagrolaimomorpha</taxon>
        <taxon>Panagrolaimoidea</taxon>
        <taxon>Panagrolaimidae</taxon>
        <taxon>Panagrolaimus</taxon>
    </lineage>
</organism>
<dbReference type="AlphaFoldDB" id="A0A914PWU0"/>
<reference evidence="2" key="1">
    <citation type="submission" date="2022-11" db="UniProtKB">
        <authorList>
            <consortium name="WormBaseParasite"/>
        </authorList>
    </citation>
    <scope>IDENTIFICATION</scope>
</reference>
<proteinExistence type="predicted"/>
<sequence>MYNQVFLSKPGKMCTKEKISLVQKITIFPLKEKSNKFRDHIRREFEGTPEADNNPWEKTIQWFNEQKDFIDAAMVYIGEDITDGNEKDWPKGTEMSPSCLPRIILGLTKNGSLTGLFGYVVYT</sequence>
<name>A0A914PWU0_9BILA</name>
<evidence type="ECO:0000313" key="1">
    <source>
        <dbReference type="Proteomes" id="UP000887578"/>
    </source>
</evidence>